<dbReference type="GO" id="GO:0032968">
    <property type="term" value="P:positive regulation of transcription elongation by RNA polymerase II"/>
    <property type="evidence" value="ECO:0007669"/>
    <property type="project" value="TreeGrafter"/>
</dbReference>
<evidence type="ECO:0000256" key="5">
    <source>
        <dbReference type="SAM" id="MobiDB-lite"/>
    </source>
</evidence>
<dbReference type="AlphaFoldDB" id="A0A6A6NTG2"/>
<proteinExistence type="inferred from homology"/>
<evidence type="ECO:0000256" key="4">
    <source>
        <dbReference type="ARBA" id="ARBA00023242"/>
    </source>
</evidence>
<dbReference type="Proteomes" id="UP000799766">
    <property type="component" value="Unassembled WGS sequence"/>
</dbReference>
<evidence type="ECO:0000256" key="1">
    <source>
        <dbReference type="ARBA" id="ARBA00004123"/>
    </source>
</evidence>
<comment type="subcellular location">
    <subcellularLocation>
        <location evidence="1">Nucleus</location>
    </subcellularLocation>
</comment>
<protein>
    <submittedName>
        <fullName evidence="7">RNA pol II accessory factor, Cdc73 family-domain-containing protein</fullName>
    </submittedName>
</protein>
<dbReference type="Gene3D" id="3.40.50.11990">
    <property type="entry name" value="RNA polymerase II accessory factor, Cdc73 C-terminal domain"/>
    <property type="match status" value="1"/>
</dbReference>
<dbReference type="PANTHER" id="PTHR12466">
    <property type="entry name" value="CDC73 DOMAIN PROTEIN"/>
    <property type="match status" value="1"/>
</dbReference>
<organism evidence="7 8">
    <name type="scientific">Lineolata rhizophorae</name>
    <dbReference type="NCBI Taxonomy" id="578093"/>
    <lineage>
        <taxon>Eukaryota</taxon>
        <taxon>Fungi</taxon>
        <taxon>Dikarya</taxon>
        <taxon>Ascomycota</taxon>
        <taxon>Pezizomycotina</taxon>
        <taxon>Dothideomycetes</taxon>
        <taxon>Dothideomycetes incertae sedis</taxon>
        <taxon>Lineolatales</taxon>
        <taxon>Lineolataceae</taxon>
        <taxon>Lineolata</taxon>
    </lineage>
</organism>
<dbReference type="FunFam" id="3.40.50.11990:FF:000003">
    <property type="entry name" value="Pol II transcription elongation factor subunit Cdc73"/>
    <property type="match status" value="1"/>
</dbReference>
<evidence type="ECO:0000259" key="6">
    <source>
        <dbReference type="Pfam" id="PF05179"/>
    </source>
</evidence>
<dbReference type="InterPro" id="IPR038103">
    <property type="entry name" value="CDC73_C_sf"/>
</dbReference>
<dbReference type="EMBL" id="MU001688">
    <property type="protein sequence ID" value="KAF2455060.1"/>
    <property type="molecule type" value="Genomic_DNA"/>
</dbReference>
<accession>A0A6A6NTG2</accession>
<evidence type="ECO:0000313" key="7">
    <source>
        <dbReference type="EMBL" id="KAF2455060.1"/>
    </source>
</evidence>
<feature type="domain" description="Cell division control protein 73 C-terminal" evidence="6">
    <location>
        <begin position="241"/>
        <end position="405"/>
    </location>
</feature>
<gene>
    <name evidence="7" type="ORF">BDY21DRAFT_290135</name>
</gene>
<name>A0A6A6NTG2_9PEZI</name>
<comment type="similarity">
    <text evidence="2">Belongs to the CDC73 family.</text>
</comment>
<keyword evidence="4" id="KW-0539">Nucleus</keyword>
<dbReference type="PANTHER" id="PTHR12466:SF8">
    <property type="entry name" value="PARAFIBROMIN"/>
    <property type="match status" value="1"/>
</dbReference>
<dbReference type="OrthoDB" id="2186602at2759"/>
<dbReference type="GO" id="GO:0000993">
    <property type="term" value="F:RNA polymerase II complex binding"/>
    <property type="evidence" value="ECO:0007669"/>
    <property type="project" value="TreeGrafter"/>
</dbReference>
<dbReference type="GO" id="GO:0006368">
    <property type="term" value="P:transcription elongation by RNA polymerase II"/>
    <property type="evidence" value="ECO:0007669"/>
    <property type="project" value="InterPro"/>
</dbReference>
<feature type="compositionally biased region" description="Low complexity" evidence="5">
    <location>
        <begin position="213"/>
        <end position="230"/>
    </location>
</feature>
<keyword evidence="8" id="KW-1185">Reference proteome</keyword>
<evidence type="ECO:0000256" key="2">
    <source>
        <dbReference type="ARBA" id="ARBA00010427"/>
    </source>
</evidence>
<sequence>MPDALVLLRTSITTSQPPVPCAGDGSPQPNLALATNVVFPHTKTANSPAISLPLDTPTRFYTSDTTPADLRSLLFAYTKKDAPIPDYIAATQRLNDELAAPGAAGGKVVNLVFVQRLDLIAWLDGGSDESENIRPLKGAEEVGGAAAAASRVESGVTGATAPGQRPVREKDARLVEILKGERTMGDRNTVLRGVKPTDFSHVRKVAAMFLNRSRNSRPGQSSQGSNQSNPALVSNLRKPKRVEPIILLSPSASSLIRMPNVRTFLQEGFFAPASSSLSSGTNANILHVQRLMPSIDPVRPLRFILVDSPDQFKPDYWQRVVAVFTTGQEWQFKNYKWTQPTELFSHARGIYVGWSGDKVPQSVYNWGSNVYHAALDKWTPGQERAANMWRDREVVEGIWTEIEEFMRKRGWGKEGMR</sequence>
<evidence type="ECO:0000313" key="8">
    <source>
        <dbReference type="Proteomes" id="UP000799766"/>
    </source>
</evidence>
<dbReference type="Pfam" id="PF05179">
    <property type="entry name" value="CDC73_C"/>
    <property type="match status" value="1"/>
</dbReference>
<evidence type="ECO:0000256" key="3">
    <source>
        <dbReference type="ARBA" id="ARBA00023163"/>
    </source>
</evidence>
<dbReference type="GO" id="GO:0016593">
    <property type="term" value="C:Cdc73/Paf1 complex"/>
    <property type="evidence" value="ECO:0007669"/>
    <property type="project" value="InterPro"/>
</dbReference>
<feature type="region of interest" description="Disordered" evidence="5">
    <location>
        <begin position="213"/>
        <end position="232"/>
    </location>
</feature>
<keyword evidence="3" id="KW-0804">Transcription</keyword>
<dbReference type="InterPro" id="IPR007852">
    <property type="entry name" value="Cdc73/Parafibromin"/>
</dbReference>
<dbReference type="InterPro" id="IPR031336">
    <property type="entry name" value="CDC73_C"/>
</dbReference>
<reference evidence="7" key="1">
    <citation type="journal article" date="2020" name="Stud. Mycol.">
        <title>101 Dothideomycetes genomes: a test case for predicting lifestyles and emergence of pathogens.</title>
        <authorList>
            <person name="Haridas S."/>
            <person name="Albert R."/>
            <person name="Binder M."/>
            <person name="Bloem J."/>
            <person name="Labutti K."/>
            <person name="Salamov A."/>
            <person name="Andreopoulos B."/>
            <person name="Baker S."/>
            <person name="Barry K."/>
            <person name="Bills G."/>
            <person name="Bluhm B."/>
            <person name="Cannon C."/>
            <person name="Castanera R."/>
            <person name="Culley D."/>
            <person name="Daum C."/>
            <person name="Ezra D."/>
            <person name="Gonzalez J."/>
            <person name="Henrissat B."/>
            <person name="Kuo A."/>
            <person name="Liang C."/>
            <person name="Lipzen A."/>
            <person name="Lutzoni F."/>
            <person name="Magnuson J."/>
            <person name="Mondo S."/>
            <person name="Nolan M."/>
            <person name="Ohm R."/>
            <person name="Pangilinan J."/>
            <person name="Park H.-J."/>
            <person name="Ramirez L."/>
            <person name="Alfaro M."/>
            <person name="Sun H."/>
            <person name="Tritt A."/>
            <person name="Yoshinaga Y."/>
            <person name="Zwiers L.-H."/>
            <person name="Turgeon B."/>
            <person name="Goodwin S."/>
            <person name="Spatafora J."/>
            <person name="Crous P."/>
            <person name="Grigoriev I."/>
        </authorList>
    </citation>
    <scope>NUCLEOTIDE SEQUENCE</scope>
    <source>
        <strain evidence="7">ATCC 16933</strain>
    </source>
</reference>